<sequence>MVLLDPNNLTRKYPDAESKEIMKKTVEFFENKGKVALKNDDHERVWYQDFLDFLKKEKIFYKMLTPSQYGEEGCRWDTWRNMEFNEILAFYGLHYWYTWQVTILGLGPIWMLVW</sequence>
<name>X1AH43_9ZZZZ</name>
<evidence type="ECO:0000313" key="2">
    <source>
        <dbReference type="EMBL" id="GAG69047.1"/>
    </source>
</evidence>
<keyword evidence="1" id="KW-0472">Membrane</keyword>
<accession>X1AH43</accession>
<reference evidence="2" key="1">
    <citation type="journal article" date="2014" name="Front. Microbiol.">
        <title>High frequency of phylogenetically diverse reductive dehalogenase-homologous genes in deep subseafloor sedimentary metagenomes.</title>
        <authorList>
            <person name="Kawai M."/>
            <person name="Futagami T."/>
            <person name="Toyoda A."/>
            <person name="Takaki Y."/>
            <person name="Nishi S."/>
            <person name="Hori S."/>
            <person name="Arai W."/>
            <person name="Tsubouchi T."/>
            <person name="Morono Y."/>
            <person name="Uchiyama I."/>
            <person name="Ito T."/>
            <person name="Fujiyama A."/>
            <person name="Inagaki F."/>
            <person name="Takami H."/>
        </authorList>
    </citation>
    <scope>NUCLEOTIDE SEQUENCE</scope>
    <source>
        <strain evidence="2">Expedition CK06-06</strain>
    </source>
</reference>
<protein>
    <recommendedName>
        <fullName evidence="3">Acyl-CoA dehydrogenase/oxidase N-terminal domain-containing protein</fullName>
    </recommendedName>
</protein>
<evidence type="ECO:0008006" key="3">
    <source>
        <dbReference type="Google" id="ProtNLM"/>
    </source>
</evidence>
<dbReference type="AlphaFoldDB" id="X1AH43"/>
<feature type="transmembrane region" description="Helical" evidence="1">
    <location>
        <begin position="94"/>
        <end position="113"/>
    </location>
</feature>
<dbReference type="EMBL" id="BART01002856">
    <property type="protein sequence ID" value="GAG69047.1"/>
    <property type="molecule type" value="Genomic_DNA"/>
</dbReference>
<comment type="caution">
    <text evidence="2">The sequence shown here is derived from an EMBL/GenBank/DDBJ whole genome shotgun (WGS) entry which is preliminary data.</text>
</comment>
<evidence type="ECO:0000256" key="1">
    <source>
        <dbReference type="SAM" id="Phobius"/>
    </source>
</evidence>
<keyword evidence="1" id="KW-1133">Transmembrane helix</keyword>
<keyword evidence="1" id="KW-0812">Transmembrane</keyword>
<gene>
    <name evidence="2" type="ORF">S01H4_08355</name>
</gene>
<organism evidence="2">
    <name type="scientific">marine sediment metagenome</name>
    <dbReference type="NCBI Taxonomy" id="412755"/>
    <lineage>
        <taxon>unclassified sequences</taxon>
        <taxon>metagenomes</taxon>
        <taxon>ecological metagenomes</taxon>
    </lineage>
</organism>
<proteinExistence type="predicted"/>